<reference evidence="2 3" key="1">
    <citation type="journal article" date="2020" name="BMC Genomics">
        <title>Intraspecific diversification of the crop wild relative Brassica cretica Lam. using demographic model selection.</title>
        <authorList>
            <person name="Kioukis A."/>
            <person name="Michalopoulou V.A."/>
            <person name="Briers L."/>
            <person name="Pirintsos S."/>
            <person name="Studholme D.J."/>
            <person name="Pavlidis P."/>
            <person name="Sarris P.F."/>
        </authorList>
    </citation>
    <scope>NUCLEOTIDE SEQUENCE [LARGE SCALE GENOMIC DNA]</scope>
    <source>
        <strain evidence="3">cv. PFS-1207/04</strain>
    </source>
</reference>
<gene>
    <name evidence="2" type="ORF">DY000_02004497</name>
</gene>
<comment type="caution">
    <text evidence="2">The sequence shown here is derived from an EMBL/GenBank/DDBJ whole genome shotgun (WGS) entry which is preliminary data.</text>
</comment>
<evidence type="ECO:0000313" key="3">
    <source>
        <dbReference type="Proteomes" id="UP000266723"/>
    </source>
</evidence>
<feature type="region of interest" description="Disordered" evidence="1">
    <location>
        <begin position="23"/>
        <end position="76"/>
    </location>
</feature>
<organism evidence="2 3">
    <name type="scientific">Brassica cretica</name>
    <name type="common">Mustard</name>
    <dbReference type="NCBI Taxonomy" id="69181"/>
    <lineage>
        <taxon>Eukaryota</taxon>
        <taxon>Viridiplantae</taxon>
        <taxon>Streptophyta</taxon>
        <taxon>Embryophyta</taxon>
        <taxon>Tracheophyta</taxon>
        <taxon>Spermatophyta</taxon>
        <taxon>Magnoliopsida</taxon>
        <taxon>eudicotyledons</taxon>
        <taxon>Gunneridae</taxon>
        <taxon>Pentapetalae</taxon>
        <taxon>rosids</taxon>
        <taxon>malvids</taxon>
        <taxon>Brassicales</taxon>
        <taxon>Brassicaceae</taxon>
        <taxon>Brassiceae</taxon>
        <taxon>Brassica</taxon>
    </lineage>
</organism>
<protein>
    <submittedName>
        <fullName evidence="2">Uncharacterized protein</fullName>
    </submittedName>
</protein>
<sequence length="76" mass="9023">MSDSLFFFFSGLIDRDRATRKEDPMMGFRRNHTRERHNHRRTNGSKIIKEISTERGGRDVVDDIGDEKKMKKTNRP</sequence>
<dbReference type="Proteomes" id="UP000266723">
    <property type="component" value="Unassembled WGS sequence"/>
</dbReference>
<proteinExistence type="predicted"/>
<feature type="compositionally biased region" description="Basic and acidic residues" evidence="1">
    <location>
        <begin position="47"/>
        <end position="69"/>
    </location>
</feature>
<accession>A0ABQ7C754</accession>
<dbReference type="EMBL" id="QGKV02000832">
    <property type="protein sequence ID" value="KAF3548020.1"/>
    <property type="molecule type" value="Genomic_DNA"/>
</dbReference>
<feature type="compositionally biased region" description="Basic residues" evidence="1">
    <location>
        <begin position="29"/>
        <end position="43"/>
    </location>
</feature>
<keyword evidence="3" id="KW-1185">Reference proteome</keyword>
<evidence type="ECO:0000313" key="2">
    <source>
        <dbReference type="EMBL" id="KAF3548020.1"/>
    </source>
</evidence>
<evidence type="ECO:0000256" key="1">
    <source>
        <dbReference type="SAM" id="MobiDB-lite"/>
    </source>
</evidence>
<name>A0ABQ7C754_BRACR</name>